<protein>
    <submittedName>
        <fullName evidence="1">Uncharacterized protein</fullName>
    </submittedName>
</protein>
<dbReference type="EMBL" id="FOMT01000005">
    <property type="protein sequence ID" value="SFF06203.1"/>
    <property type="molecule type" value="Genomic_DNA"/>
</dbReference>
<keyword evidence="2" id="KW-1185">Reference proteome</keyword>
<dbReference type="AlphaFoldDB" id="A0A1I2FMF9"/>
<proteinExistence type="predicted"/>
<dbReference type="OrthoDB" id="2618887at2"/>
<dbReference type="RefSeq" id="WP_091189060.1">
    <property type="nucleotide sequence ID" value="NZ_FOMT01000005.1"/>
</dbReference>
<dbReference type="Proteomes" id="UP000198855">
    <property type="component" value="Unassembled WGS sequence"/>
</dbReference>
<organism evidence="1 2">
    <name type="scientific">Paenibacillus catalpae</name>
    <dbReference type="NCBI Taxonomy" id="1045775"/>
    <lineage>
        <taxon>Bacteria</taxon>
        <taxon>Bacillati</taxon>
        <taxon>Bacillota</taxon>
        <taxon>Bacilli</taxon>
        <taxon>Bacillales</taxon>
        <taxon>Paenibacillaceae</taxon>
        <taxon>Paenibacillus</taxon>
    </lineage>
</organism>
<dbReference type="STRING" id="1045775.SAMN05216378_4930"/>
<evidence type="ECO:0000313" key="1">
    <source>
        <dbReference type="EMBL" id="SFF06203.1"/>
    </source>
</evidence>
<reference evidence="2" key="1">
    <citation type="submission" date="2016-10" db="EMBL/GenBank/DDBJ databases">
        <authorList>
            <person name="Varghese N."/>
            <person name="Submissions S."/>
        </authorList>
    </citation>
    <scope>NUCLEOTIDE SEQUENCE [LARGE SCALE GENOMIC DNA]</scope>
    <source>
        <strain evidence="2">CGMCC 1.10784</strain>
    </source>
</reference>
<evidence type="ECO:0000313" key="2">
    <source>
        <dbReference type="Proteomes" id="UP000198855"/>
    </source>
</evidence>
<name>A0A1I2FMF9_9BACL</name>
<accession>A0A1I2FMF9</accession>
<sequence length="92" mass="10402">MSMNKNKLRRVQTAIRSKFSIHQGLAPNTKVVIVNKGITIGLTGSKLPELPKDSVLFVDTKSTNTYTSRNKLQRMKELNESLRSNVLMREVT</sequence>
<gene>
    <name evidence="1" type="ORF">SAMN05216378_4930</name>
</gene>